<evidence type="ECO:0000256" key="1">
    <source>
        <dbReference type="SAM" id="SignalP"/>
    </source>
</evidence>
<feature type="signal peptide" evidence="1">
    <location>
        <begin position="1"/>
        <end position="20"/>
    </location>
</feature>
<sequence length="129" mass="14110">MHIPTTITTTLLALLATTTALTPAWNVTLTRTPTEQTVSAQFVSDSYPSGIFSECVYVYATQQEEEGCSENGFGYEYDGETIKLEQVLQKPNPMTVFGEAALMLEVVDDGMEEKTYKGNAIVDVTRAIA</sequence>
<gene>
    <name evidence="2" type="ORF">BDW02DRAFT_543046</name>
</gene>
<keyword evidence="3" id="KW-1185">Reference proteome</keyword>
<accession>A0A6A5KPE5</accession>
<protein>
    <submittedName>
        <fullName evidence="2">Uncharacterized protein</fullName>
    </submittedName>
</protein>
<reference evidence="2" key="1">
    <citation type="submission" date="2020-01" db="EMBL/GenBank/DDBJ databases">
        <authorList>
            <consortium name="DOE Joint Genome Institute"/>
            <person name="Haridas S."/>
            <person name="Albert R."/>
            <person name="Binder M."/>
            <person name="Bloem J."/>
            <person name="Labutti K."/>
            <person name="Salamov A."/>
            <person name="Andreopoulos B."/>
            <person name="Baker S.E."/>
            <person name="Barry K."/>
            <person name="Bills G."/>
            <person name="Bluhm B.H."/>
            <person name="Cannon C."/>
            <person name="Castanera R."/>
            <person name="Culley D.E."/>
            <person name="Daum C."/>
            <person name="Ezra D."/>
            <person name="Gonzalez J.B."/>
            <person name="Henrissat B."/>
            <person name="Kuo A."/>
            <person name="Liang C."/>
            <person name="Lipzen A."/>
            <person name="Lutzoni F."/>
            <person name="Magnuson J."/>
            <person name="Mondo S."/>
            <person name="Nolan M."/>
            <person name="Ohm R."/>
            <person name="Pangilinan J."/>
            <person name="Park H.-J."/>
            <person name="Ramirez L."/>
            <person name="Alfaro M."/>
            <person name="Sun H."/>
            <person name="Tritt A."/>
            <person name="Yoshinaga Y."/>
            <person name="Zwiers L.-H."/>
            <person name="Turgeon B.G."/>
            <person name="Goodwin S.B."/>
            <person name="Spatafora J.W."/>
            <person name="Crous P.W."/>
            <person name="Grigoriev I.V."/>
        </authorList>
    </citation>
    <scope>NUCLEOTIDE SEQUENCE</scope>
    <source>
        <strain evidence="2">P77</strain>
    </source>
</reference>
<keyword evidence="1" id="KW-0732">Signal</keyword>
<dbReference type="AlphaFoldDB" id="A0A6A5KPE5"/>
<dbReference type="EMBL" id="ML975257">
    <property type="protein sequence ID" value="KAF1837867.1"/>
    <property type="molecule type" value="Genomic_DNA"/>
</dbReference>
<organism evidence="2 3">
    <name type="scientific">Decorospora gaudefroyi</name>
    <dbReference type="NCBI Taxonomy" id="184978"/>
    <lineage>
        <taxon>Eukaryota</taxon>
        <taxon>Fungi</taxon>
        <taxon>Dikarya</taxon>
        <taxon>Ascomycota</taxon>
        <taxon>Pezizomycotina</taxon>
        <taxon>Dothideomycetes</taxon>
        <taxon>Pleosporomycetidae</taxon>
        <taxon>Pleosporales</taxon>
        <taxon>Pleosporineae</taxon>
        <taxon>Pleosporaceae</taxon>
        <taxon>Decorospora</taxon>
    </lineage>
</organism>
<dbReference type="Proteomes" id="UP000800040">
    <property type="component" value="Unassembled WGS sequence"/>
</dbReference>
<feature type="chain" id="PRO_5025454092" evidence="1">
    <location>
        <begin position="21"/>
        <end position="129"/>
    </location>
</feature>
<evidence type="ECO:0000313" key="3">
    <source>
        <dbReference type="Proteomes" id="UP000800040"/>
    </source>
</evidence>
<dbReference type="OrthoDB" id="3798738at2759"/>
<evidence type="ECO:0000313" key="2">
    <source>
        <dbReference type="EMBL" id="KAF1837867.1"/>
    </source>
</evidence>
<proteinExistence type="predicted"/>
<name>A0A6A5KPE5_9PLEO</name>